<organism evidence="1 2">
    <name type="scientific">Acaryochloris marina (strain MBIC 11017)</name>
    <dbReference type="NCBI Taxonomy" id="329726"/>
    <lineage>
        <taxon>Bacteria</taxon>
        <taxon>Bacillati</taxon>
        <taxon>Cyanobacteriota</taxon>
        <taxon>Cyanophyceae</taxon>
        <taxon>Acaryochloridales</taxon>
        <taxon>Acaryochloridaceae</taxon>
        <taxon>Acaryochloris</taxon>
    </lineage>
</organism>
<dbReference type="RefSeq" id="WP_012166899.1">
    <property type="nucleotide sequence ID" value="NC_009927.1"/>
</dbReference>
<dbReference type="Proteomes" id="UP000000268">
    <property type="component" value="Plasmid pREB2"/>
</dbReference>
<protein>
    <submittedName>
        <fullName evidence="1">Uncharacterized protein</fullName>
    </submittedName>
</protein>
<dbReference type="EMBL" id="CP000839">
    <property type="protein sequence ID" value="ABW31745.1"/>
    <property type="molecule type" value="Genomic_DNA"/>
</dbReference>
<evidence type="ECO:0000313" key="1">
    <source>
        <dbReference type="EMBL" id="ABW31745.1"/>
    </source>
</evidence>
<dbReference type="HOGENOM" id="CLU_2079563_0_0_3"/>
<dbReference type="AlphaFoldDB" id="A8ZLX6"/>
<reference evidence="1 2" key="1">
    <citation type="journal article" date="2008" name="Proc. Natl. Acad. Sci. U.S.A.">
        <title>Niche adaptation and genome expansion in the chlorophyll d-producing cyanobacterium Acaryochloris marina.</title>
        <authorList>
            <person name="Swingley W.D."/>
            <person name="Chen M."/>
            <person name="Cheung P.C."/>
            <person name="Conrad A.L."/>
            <person name="Dejesa L.C."/>
            <person name="Hao J."/>
            <person name="Honchak B.M."/>
            <person name="Karbach L.E."/>
            <person name="Kurdoglu A."/>
            <person name="Lahiri S."/>
            <person name="Mastrian S.D."/>
            <person name="Miyashita H."/>
            <person name="Page L."/>
            <person name="Ramakrishna P."/>
            <person name="Satoh S."/>
            <person name="Sattley W.M."/>
            <person name="Shimada Y."/>
            <person name="Taylor H.L."/>
            <person name="Tomo T."/>
            <person name="Tsuchiya T."/>
            <person name="Wang Z.T."/>
            <person name="Raymond J."/>
            <person name="Mimuro M."/>
            <person name="Blankenship R.E."/>
            <person name="Touchman J.W."/>
        </authorList>
    </citation>
    <scope>NUCLEOTIDE SEQUENCE [LARGE SCALE GENOMIC DNA]</scope>
    <source>
        <strain evidence="2">MBIC 11017</strain>
        <plasmid evidence="2">Plasmid pREB2</plasmid>
    </source>
</reference>
<accession>A8ZLX6</accession>
<evidence type="ECO:0000313" key="2">
    <source>
        <dbReference type="Proteomes" id="UP000000268"/>
    </source>
</evidence>
<name>A8ZLX6_ACAM1</name>
<proteinExistence type="predicted"/>
<gene>
    <name evidence="1" type="ordered locus">AM1_B0019</name>
</gene>
<keyword evidence="1" id="KW-0614">Plasmid</keyword>
<sequence>MQMAPPFLVENTAMLNHPTPLFDKLCEVTGYTLLDLAVFAKDEGYPLMPILLSPFQKIQLRNIVLCHWAIKEGYFTSWSHAEVEFIKLWGKVKEIDLIGAWVDYCHDRELISQGMVC</sequence>
<keyword evidence="2" id="KW-1185">Reference proteome</keyword>
<dbReference type="KEGG" id="amr:AM1_B0019"/>
<geneLocation type="plasmid" evidence="1 2">
    <name>pREB2</name>
</geneLocation>